<dbReference type="EMBL" id="JAENRE010000081">
    <property type="protein sequence ID" value="MBO3418253.1"/>
    <property type="molecule type" value="Genomic_DNA"/>
</dbReference>
<dbReference type="Proteomes" id="UP000855421">
    <property type="component" value="Unassembled WGS sequence"/>
</dbReference>
<reference evidence="2" key="4">
    <citation type="submission" date="2020-07" db="EMBL/GenBank/DDBJ databases">
        <authorList>
            <consortium name="NCBI Pathogen Detection Project"/>
        </authorList>
    </citation>
    <scope>NUCLEOTIDE SEQUENCE</scope>
    <source>
        <strain evidence="2">C25</strain>
    </source>
</reference>
<reference evidence="1" key="1">
    <citation type="submission" date="2015-03" db="EMBL/GenBank/DDBJ databases">
        <authorList>
            <person name="Murphy D."/>
        </authorList>
    </citation>
    <scope>NUCLEOTIDE SEQUENCE</scope>
    <source>
        <strain evidence="1">JIR12708</strain>
        <plasmid evidence="1">pJIR4150</plasmid>
    </source>
</reference>
<keyword evidence="1" id="KW-0614">Plasmid</keyword>
<proteinExistence type="predicted"/>
<dbReference type="AlphaFoldDB" id="A0A0K2Y2K4"/>
<name>A0A0K2Y2K4_CLOPF</name>
<dbReference type="RefSeq" id="WP_110003792.1">
    <property type="nucleotide sequence ID" value="NZ_CATNZR010000093.1"/>
</dbReference>
<evidence type="ECO:0000313" key="3">
    <source>
        <dbReference type="EMBL" id="MBO3418253.1"/>
    </source>
</evidence>
<accession>A0A0K2Y2K4</accession>
<evidence type="ECO:0000313" key="1">
    <source>
        <dbReference type="EMBL" id="CRG98298.1"/>
    </source>
</evidence>
<dbReference type="EMBL" id="LN835295">
    <property type="protein sequence ID" value="CRG98298.1"/>
    <property type="molecule type" value="Genomic_DNA"/>
</dbReference>
<dbReference type="EMBL" id="DACTBT010000033">
    <property type="protein sequence ID" value="HAT4299649.1"/>
    <property type="molecule type" value="Genomic_DNA"/>
</dbReference>
<protein>
    <submittedName>
        <fullName evidence="1">Uncharacterized protein</fullName>
    </submittedName>
</protein>
<geneLocation type="plasmid" evidence="1">
    <name>pJIR4150</name>
</geneLocation>
<gene>
    <name evidence="2" type="ORF">I9063_003064</name>
    <name evidence="3" type="ORF">JJB78_17600</name>
</gene>
<evidence type="ECO:0000313" key="2">
    <source>
        <dbReference type="EMBL" id="HAT4299649.1"/>
    </source>
</evidence>
<dbReference type="Proteomes" id="UP000668358">
    <property type="component" value="Unassembled WGS sequence"/>
</dbReference>
<reference evidence="3 4" key="5">
    <citation type="submission" date="2020-12" db="EMBL/GenBank/DDBJ databases">
        <title>Comparative genomics of Clostridium perfringens reveals patterns of host-associated phylogenetic clades and virulence factors.</title>
        <authorList>
            <person name="Smith A.H."/>
            <person name="Geier R."/>
        </authorList>
    </citation>
    <scope>NUCLEOTIDE SEQUENCE [LARGE SCALE GENOMIC DNA]</scope>
    <source>
        <strain evidence="3 4">CHD15829P</strain>
    </source>
</reference>
<reference evidence="2" key="3">
    <citation type="journal article" date="2018" name="Genome Biol.">
        <title>SKESA: strategic k-mer extension for scrupulous assemblies.</title>
        <authorList>
            <person name="Souvorov A."/>
            <person name="Agarwala R."/>
            <person name="Lipman D.J."/>
        </authorList>
    </citation>
    <scope>NUCLEOTIDE SEQUENCE</scope>
    <source>
        <strain evidence="2">C25</strain>
    </source>
</reference>
<organism evidence="1">
    <name type="scientific">Clostridium perfringens</name>
    <dbReference type="NCBI Taxonomy" id="1502"/>
    <lineage>
        <taxon>Bacteria</taxon>
        <taxon>Bacillati</taxon>
        <taxon>Bacillota</taxon>
        <taxon>Clostridia</taxon>
        <taxon>Eubacteriales</taxon>
        <taxon>Clostridiaceae</taxon>
        <taxon>Clostridium</taxon>
    </lineage>
</organism>
<reference evidence="1" key="2">
    <citation type="submission" date="2015-09" db="EMBL/GenBank/DDBJ databases">
        <title>Functional analysis of a bacitracin resistant determinant located on ICECp1, a novel Tn916-like element from a conjugative plasmid in Clostridium perfringens.</title>
        <authorList>
            <person name="Han X."/>
            <person name="Du X.-D."/>
            <person name="Southey L."/>
            <person name="Bulach D.M."/>
            <person name="Seemann T."/>
            <person name="Yan X.-X."/>
            <person name="Bannam T.L."/>
            <person name="Rood J.I."/>
        </authorList>
    </citation>
    <scope>NUCLEOTIDE SEQUENCE [LARGE SCALE GENOMIC DNA]</scope>
    <source>
        <strain evidence="1">JIR12708</strain>
        <plasmid evidence="1">pJIR4150</plasmid>
    </source>
</reference>
<evidence type="ECO:0000313" key="4">
    <source>
        <dbReference type="Proteomes" id="UP000668358"/>
    </source>
</evidence>
<sequence length="101" mass="12488">MNKRKCTLCKNFDKYKEFNCMYFKIKIEDPEVATRCTNFIPMRKESRKPCKDCVYYVRNPKVIQVKKNKVVFDKRFYYCLRLNKRGTYFRKVNCNYFSEEL</sequence>